<name>A0A6C0UR08_9EURY</name>
<protein>
    <submittedName>
        <fullName evidence="2">Uncharacterized protein</fullName>
    </submittedName>
</protein>
<dbReference type="Proteomes" id="UP000465846">
    <property type="component" value="Chromosome"/>
</dbReference>
<dbReference type="GeneID" id="44080616"/>
<gene>
    <name evidence="2" type="ORF">G3I44_14405</name>
</gene>
<keyword evidence="1" id="KW-0175">Coiled coil</keyword>
<sequence length="319" mass="36989">MAATQYEPDLVQKILNETDLSDADRDRQRDIEKMDEERLVAQKLNKQFPRRESSIDSLEREASTVFEQILNIKDAIDEREDSDEFQHDYNGNAVDSDDYDRVRTALDKALEQLVPKLGMQNEISYITMMDIKDLVDTQQFANDMSTVREEIREQTKVRQDNIDTITDIFQKAVNSQTGSVERALTSLEQTMGSIRDRDEYFLRMLEVLESDEATDAERDQLKEDLKEKIEELQAAEEELEALRGERSGEELRSLEELADEYDLNDQKRRIIALKREDASIEPADIAKDDYITVSADSVNNYLSELRKLDERLWPESGAD</sequence>
<evidence type="ECO:0000256" key="1">
    <source>
        <dbReference type="SAM" id="Coils"/>
    </source>
</evidence>
<organism evidence="2 3">
    <name type="scientific">Halogeometricum borinquense</name>
    <dbReference type="NCBI Taxonomy" id="60847"/>
    <lineage>
        <taxon>Archaea</taxon>
        <taxon>Methanobacteriati</taxon>
        <taxon>Methanobacteriota</taxon>
        <taxon>Stenosarchaea group</taxon>
        <taxon>Halobacteria</taxon>
        <taxon>Halobacteriales</taxon>
        <taxon>Haloferacaceae</taxon>
        <taxon>Halogeometricum</taxon>
    </lineage>
</organism>
<evidence type="ECO:0000313" key="2">
    <source>
        <dbReference type="EMBL" id="QIB75378.1"/>
    </source>
</evidence>
<accession>A0A6C0UR08</accession>
<dbReference type="EMBL" id="CP048739">
    <property type="protein sequence ID" value="QIB75378.1"/>
    <property type="molecule type" value="Genomic_DNA"/>
</dbReference>
<evidence type="ECO:0000313" key="3">
    <source>
        <dbReference type="Proteomes" id="UP000465846"/>
    </source>
</evidence>
<proteinExistence type="predicted"/>
<dbReference type="AlphaFoldDB" id="A0A6C0UR08"/>
<dbReference type="RefSeq" id="WP_163487158.1">
    <property type="nucleotide sequence ID" value="NZ_CP048739.1"/>
</dbReference>
<feature type="coiled-coil region" evidence="1">
    <location>
        <begin position="211"/>
        <end position="252"/>
    </location>
</feature>
<reference evidence="2 3" key="1">
    <citation type="submission" date="2020-02" db="EMBL/GenBank/DDBJ databases">
        <title>Whole genome sequence of Halogeometricum borinquense strain wsp4.</title>
        <authorList>
            <person name="Verma D.K."/>
            <person name="Gopal K."/>
            <person name="Prasad E.S."/>
        </authorList>
    </citation>
    <scope>NUCLEOTIDE SEQUENCE [LARGE SCALE GENOMIC DNA]</scope>
    <source>
        <strain evidence="3">wsp4</strain>
    </source>
</reference>